<accession>A8NC14</accession>
<dbReference type="RefSeq" id="XP_001832358.2">
    <property type="nucleotide sequence ID" value="XM_001832306.2"/>
</dbReference>
<organism evidence="2 3">
    <name type="scientific">Coprinopsis cinerea (strain Okayama-7 / 130 / ATCC MYA-4618 / FGSC 9003)</name>
    <name type="common">Inky cap fungus</name>
    <name type="synonym">Hormographiella aspergillata</name>
    <dbReference type="NCBI Taxonomy" id="240176"/>
    <lineage>
        <taxon>Eukaryota</taxon>
        <taxon>Fungi</taxon>
        <taxon>Dikarya</taxon>
        <taxon>Basidiomycota</taxon>
        <taxon>Agaricomycotina</taxon>
        <taxon>Agaricomycetes</taxon>
        <taxon>Agaricomycetidae</taxon>
        <taxon>Agaricales</taxon>
        <taxon>Agaricineae</taxon>
        <taxon>Psathyrellaceae</taxon>
        <taxon>Coprinopsis</taxon>
    </lineage>
</organism>
<comment type="caution">
    <text evidence="2">The sequence shown here is derived from an EMBL/GenBank/DDBJ whole genome shotgun (WGS) entry which is preliminary data.</text>
</comment>
<feature type="region of interest" description="Disordered" evidence="1">
    <location>
        <begin position="1"/>
        <end position="21"/>
    </location>
</feature>
<dbReference type="InParanoid" id="A8NC14"/>
<dbReference type="EMBL" id="AACS02000009">
    <property type="protein sequence ID" value="EAU89392.2"/>
    <property type="molecule type" value="Genomic_DNA"/>
</dbReference>
<sequence>MDASVRDKVMEDPGGRVPSALDSLSEDVDRCDCPALHGKNSLFMDPRWGDVIALARVYRCDCQVIISLWVIGKPSLLSTSNKLWKNPNNSLPHRFLGRVPGMSEARYPGNCPIGAAAHGPNFATVLPIFWAKAHSRHRCPIPRPSASKSMTLAQYPEAPDGFVEA</sequence>
<evidence type="ECO:0000256" key="1">
    <source>
        <dbReference type="SAM" id="MobiDB-lite"/>
    </source>
</evidence>
<feature type="compositionally biased region" description="Basic and acidic residues" evidence="1">
    <location>
        <begin position="1"/>
        <end position="14"/>
    </location>
</feature>
<dbReference type="Proteomes" id="UP000001861">
    <property type="component" value="Unassembled WGS sequence"/>
</dbReference>
<keyword evidence="3" id="KW-1185">Reference proteome</keyword>
<dbReference type="AlphaFoldDB" id="A8NC14"/>
<protein>
    <submittedName>
        <fullName evidence="2">Uncharacterized protein</fullName>
    </submittedName>
</protein>
<evidence type="ECO:0000313" key="2">
    <source>
        <dbReference type="EMBL" id="EAU89392.2"/>
    </source>
</evidence>
<evidence type="ECO:0000313" key="3">
    <source>
        <dbReference type="Proteomes" id="UP000001861"/>
    </source>
</evidence>
<reference evidence="2 3" key="1">
    <citation type="journal article" date="2010" name="Proc. Natl. Acad. Sci. U.S.A.">
        <title>Insights into evolution of multicellular fungi from the assembled chromosomes of the mushroom Coprinopsis cinerea (Coprinus cinereus).</title>
        <authorList>
            <person name="Stajich J.E."/>
            <person name="Wilke S.K."/>
            <person name="Ahren D."/>
            <person name="Au C.H."/>
            <person name="Birren B.W."/>
            <person name="Borodovsky M."/>
            <person name="Burns C."/>
            <person name="Canback B."/>
            <person name="Casselton L.A."/>
            <person name="Cheng C.K."/>
            <person name="Deng J."/>
            <person name="Dietrich F.S."/>
            <person name="Fargo D.C."/>
            <person name="Farman M.L."/>
            <person name="Gathman A.C."/>
            <person name="Goldberg J."/>
            <person name="Guigo R."/>
            <person name="Hoegger P.J."/>
            <person name="Hooker J.B."/>
            <person name="Huggins A."/>
            <person name="James T.Y."/>
            <person name="Kamada T."/>
            <person name="Kilaru S."/>
            <person name="Kodira C."/>
            <person name="Kues U."/>
            <person name="Kupfer D."/>
            <person name="Kwan H.S."/>
            <person name="Lomsadze A."/>
            <person name="Li W."/>
            <person name="Lilly W.W."/>
            <person name="Ma L.J."/>
            <person name="Mackey A.J."/>
            <person name="Manning G."/>
            <person name="Martin F."/>
            <person name="Muraguchi H."/>
            <person name="Natvig D.O."/>
            <person name="Palmerini H."/>
            <person name="Ramesh M.A."/>
            <person name="Rehmeyer C.J."/>
            <person name="Roe B.A."/>
            <person name="Shenoy N."/>
            <person name="Stanke M."/>
            <person name="Ter-Hovhannisyan V."/>
            <person name="Tunlid A."/>
            <person name="Velagapudi R."/>
            <person name="Vision T.J."/>
            <person name="Zeng Q."/>
            <person name="Zolan M.E."/>
            <person name="Pukkila P.J."/>
        </authorList>
    </citation>
    <scope>NUCLEOTIDE SEQUENCE [LARGE SCALE GENOMIC DNA]</scope>
    <source>
        <strain evidence="3">Okayama-7 / 130 / ATCC MYA-4618 / FGSC 9003</strain>
    </source>
</reference>
<dbReference type="HOGENOM" id="CLU_1610679_0_0_1"/>
<proteinExistence type="predicted"/>
<dbReference type="KEGG" id="cci:CC1G_07618"/>
<dbReference type="GeneID" id="6008843"/>
<name>A8NC14_COPC7</name>
<dbReference type="VEuPathDB" id="FungiDB:CC1G_07618"/>
<gene>
    <name evidence="2" type="ORF">CC1G_07618</name>
</gene>